<keyword evidence="1" id="KW-1133">Transmembrane helix</keyword>
<feature type="transmembrane region" description="Helical" evidence="1">
    <location>
        <begin position="144"/>
        <end position="168"/>
    </location>
</feature>
<protein>
    <recommendedName>
        <fullName evidence="2">DUF7802 domain-containing protein</fullName>
    </recommendedName>
</protein>
<dbReference type="PANTHER" id="PTHR35982:SF1">
    <property type="entry name" value="SPIROCYCLASE, AVEC FAMILY"/>
    <property type="match status" value="1"/>
</dbReference>
<evidence type="ECO:0000259" key="2">
    <source>
        <dbReference type="Pfam" id="PF25085"/>
    </source>
</evidence>
<reference evidence="3" key="1">
    <citation type="submission" date="2022-03" db="EMBL/GenBank/DDBJ databases">
        <authorList>
            <person name="Sayadi A."/>
        </authorList>
    </citation>
    <scope>NUCLEOTIDE SEQUENCE</scope>
</reference>
<dbReference type="EMBL" id="CAKOFQ010007191">
    <property type="protein sequence ID" value="CAH1994135.1"/>
    <property type="molecule type" value="Genomic_DNA"/>
</dbReference>
<accession>A0A9P0LMD9</accession>
<feature type="transmembrane region" description="Helical" evidence="1">
    <location>
        <begin position="188"/>
        <end position="205"/>
    </location>
</feature>
<dbReference type="Proteomes" id="UP001152888">
    <property type="component" value="Unassembled WGS sequence"/>
</dbReference>
<feature type="transmembrane region" description="Helical" evidence="1">
    <location>
        <begin position="226"/>
        <end position="248"/>
    </location>
</feature>
<dbReference type="PANTHER" id="PTHR35982">
    <property type="entry name" value="AGAP005361-PA"/>
    <property type="match status" value="1"/>
</dbReference>
<dbReference type="InterPro" id="IPR056704">
    <property type="entry name" value="DUF7802"/>
</dbReference>
<keyword evidence="1" id="KW-0812">Transmembrane</keyword>
<feature type="transmembrane region" description="Helical" evidence="1">
    <location>
        <begin position="397"/>
        <end position="415"/>
    </location>
</feature>
<evidence type="ECO:0000313" key="3">
    <source>
        <dbReference type="EMBL" id="CAH1994135.1"/>
    </source>
</evidence>
<keyword evidence="1" id="KW-0472">Membrane</keyword>
<dbReference type="OrthoDB" id="188749at2759"/>
<comment type="caution">
    <text evidence="3">The sequence shown here is derived from an EMBL/GenBank/DDBJ whole genome shotgun (WGS) entry which is preliminary data.</text>
</comment>
<sequence length="443" mass="51178">MNETTNEFYENLFTPGTALSELKFDGFCDWFVRLSDVSVHWEYQPSYVLSQCSYLLGGLITFIHACNHGGRLPYLWLTTILHGLAVESISYIHPDIDNFWHSQTFLIFLGRRLPLHIIVLYPVFIYNSSIAAAKARLSKWSEPFAVGLLVVLIDIAYDIVSVNFLHWTWHDTDPNIYDRHYWVPWNSYYFHATFAASFTFWFHFTREVFCESDGKWLADKRIVRELLSSFITALLGPIGGILMFLPLYHPLHDMYNIHSEVTYSVLFVVFLLIVWTGDRGARSKFAGDSANHKVSWATWLIVLHLVCHYATFLYIVSFFNPEDEISTGLKEPLGPCDKYVPVQTVLGMTLRKRKYLCASDYDEGYFNWHCLPNEEPPRDYSIWYTACGTPLENRVELLTVTATICIIASVVFYNLHFASSGDNVFTKTNEGGRKATKNKKKIY</sequence>
<dbReference type="Pfam" id="PF25085">
    <property type="entry name" value="DUF7802"/>
    <property type="match status" value="1"/>
</dbReference>
<organism evidence="3 4">
    <name type="scientific">Acanthoscelides obtectus</name>
    <name type="common">Bean weevil</name>
    <name type="synonym">Bruchus obtectus</name>
    <dbReference type="NCBI Taxonomy" id="200917"/>
    <lineage>
        <taxon>Eukaryota</taxon>
        <taxon>Metazoa</taxon>
        <taxon>Ecdysozoa</taxon>
        <taxon>Arthropoda</taxon>
        <taxon>Hexapoda</taxon>
        <taxon>Insecta</taxon>
        <taxon>Pterygota</taxon>
        <taxon>Neoptera</taxon>
        <taxon>Endopterygota</taxon>
        <taxon>Coleoptera</taxon>
        <taxon>Polyphaga</taxon>
        <taxon>Cucujiformia</taxon>
        <taxon>Chrysomeloidea</taxon>
        <taxon>Chrysomelidae</taxon>
        <taxon>Bruchinae</taxon>
        <taxon>Bruchini</taxon>
        <taxon>Acanthoscelides</taxon>
    </lineage>
</organism>
<gene>
    <name evidence="3" type="ORF">ACAOBT_LOCUS21930</name>
</gene>
<feature type="transmembrane region" description="Helical" evidence="1">
    <location>
        <begin position="296"/>
        <end position="319"/>
    </location>
</feature>
<evidence type="ECO:0000313" key="4">
    <source>
        <dbReference type="Proteomes" id="UP001152888"/>
    </source>
</evidence>
<evidence type="ECO:0000256" key="1">
    <source>
        <dbReference type="SAM" id="Phobius"/>
    </source>
</evidence>
<feature type="transmembrane region" description="Helical" evidence="1">
    <location>
        <begin position="254"/>
        <end position="275"/>
    </location>
</feature>
<feature type="domain" description="DUF7802" evidence="2">
    <location>
        <begin position="27"/>
        <end position="415"/>
    </location>
</feature>
<name>A0A9P0LMD9_ACAOB</name>
<feature type="transmembrane region" description="Helical" evidence="1">
    <location>
        <begin position="113"/>
        <end position="132"/>
    </location>
</feature>
<dbReference type="AlphaFoldDB" id="A0A9P0LMD9"/>
<keyword evidence="4" id="KW-1185">Reference proteome</keyword>
<proteinExistence type="predicted"/>